<comment type="caution">
    <text evidence="2">The sequence shown here is derived from an EMBL/GenBank/DDBJ whole genome shotgun (WGS) entry which is preliminary data.</text>
</comment>
<feature type="region of interest" description="Disordered" evidence="1">
    <location>
        <begin position="31"/>
        <end position="55"/>
    </location>
</feature>
<evidence type="ECO:0000256" key="1">
    <source>
        <dbReference type="SAM" id="MobiDB-lite"/>
    </source>
</evidence>
<dbReference type="OrthoDB" id="76293at2759"/>
<keyword evidence="3" id="KW-1185">Reference proteome</keyword>
<dbReference type="Proteomes" id="UP000729402">
    <property type="component" value="Unassembled WGS sequence"/>
</dbReference>
<evidence type="ECO:0000313" key="3">
    <source>
        <dbReference type="Proteomes" id="UP000729402"/>
    </source>
</evidence>
<proteinExistence type="predicted"/>
<dbReference type="EMBL" id="JAAALK010000289">
    <property type="protein sequence ID" value="KAG8051260.1"/>
    <property type="molecule type" value="Genomic_DNA"/>
</dbReference>
<reference evidence="2" key="1">
    <citation type="journal article" date="2021" name="bioRxiv">
        <title>Whole Genome Assembly and Annotation of Northern Wild Rice, Zizania palustris L., Supports a Whole Genome Duplication in the Zizania Genus.</title>
        <authorList>
            <person name="Haas M."/>
            <person name="Kono T."/>
            <person name="Macchietto M."/>
            <person name="Millas R."/>
            <person name="McGilp L."/>
            <person name="Shao M."/>
            <person name="Duquette J."/>
            <person name="Hirsch C.N."/>
            <person name="Kimball J."/>
        </authorList>
    </citation>
    <scope>NUCLEOTIDE SEQUENCE</scope>
    <source>
        <tissue evidence="2">Fresh leaf tissue</tissue>
    </source>
</reference>
<reference evidence="2" key="2">
    <citation type="submission" date="2021-02" db="EMBL/GenBank/DDBJ databases">
        <authorList>
            <person name="Kimball J.A."/>
            <person name="Haas M.W."/>
            <person name="Macchietto M."/>
            <person name="Kono T."/>
            <person name="Duquette J."/>
            <person name="Shao M."/>
        </authorList>
    </citation>
    <scope>NUCLEOTIDE SEQUENCE</scope>
    <source>
        <tissue evidence="2">Fresh leaf tissue</tissue>
    </source>
</reference>
<dbReference type="AlphaFoldDB" id="A0A8J5R4Q0"/>
<protein>
    <submittedName>
        <fullName evidence="2">Uncharacterized protein</fullName>
    </submittedName>
</protein>
<gene>
    <name evidence="2" type="ORF">GUJ93_ZPchr0009g443</name>
</gene>
<accession>A0A8J5R4Q0</accession>
<evidence type="ECO:0000313" key="2">
    <source>
        <dbReference type="EMBL" id="KAG8051260.1"/>
    </source>
</evidence>
<sequence length="123" mass="13628">MQLGKEKEAGPLVLHYSRSFGSLPWLDVEAARESKGSRSSAGPPPPHRKRQSNDWSGGVRVEKRFFHIIRIYAFANLPLPLDAEQAGKRGFSETSALEHVKYLTGLGPHPPVTTLFPLMTSPH</sequence>
<name>A0A8J5R4Q0_ZIZPA</name>
<organism evidence="2 3">
    <name type="scientific">Zizania palustris</name>
    <name type="common">Northern wild rice</name>
    <dbReference type="NCBI Taxonomy" id="103762"/>
    <lineage>
        <taxon>Eukaryota</taxon>
        <taxon>Viridiplantae</taxon>
        <taxon>Streptophyta</taxon>
        <taxon>Embryophyta</taxon>
        <taxon>Tracheophyta</taxon>
        <taxon>Spermatophyta</taxon>
        <taxon>Magnoliopsida</taxon>
        <taxon>Liliopsida</taxon>
        <taxon>Poales</taxon>
        <taxon>Poaceae</taxon>
        <taxon>BOP clade</taxon>
        <taxon>Oryzoideae</taxon>
        <taxon>Oryzeae</taxon>
        <taxon>Zizaniinae</taxon>
        <taxon>Zizania</taxon>
    </lineage>
</organism>